<dbReference type="Proteomes" id="UP000078542">
    <property type="component" value="Unassembled WGS sequence"/>
</dbReference>
<organism evidence="2 3">
    <name type="scientific">Cyphomyrmex costatus</name>
    <dbReference type="NCBI Taxonomy" id="456900"/>
    <lineage>
        <taxon>Eukaryota</taxon>
        <taxon>Metazoa</taxon>
        <taxon>Ecdysozoa</taxon>
        <taxon>Arthropoda</taxon>
        <taxon>Hexapoda</taxon>
        <taxon>Insecta</taxon>
        <taxon>Pterygota</taxon>
        <taxon>Neoptera</taxon>
        <taxon>Endopterygota</taxon>
        <taxon>Hymenoptera</taxon>
        <taxon>Apocrita</taxon>
        <taxon>Aculeata</taxon>
        <taxon>Formicoidea</taxon>
        <taxon>Formicidae</taxon>
        <taxon>Myrmicinae</taxon>
        <taxon>Cyphomyrmex</taxon>
    </lineage>
</organism>
<dbReference type="PANTHER" id="PTHR34153">
    <property type="entry name" value="SI:CH211-262H13.3-RELATED-RELATED"/>
    <property type="match status" value="1"/>
</dbReference>
<keyword evidence="3" id="KW-1185">Reference proteome</keyword>
<evidence type="ECO:0000313" key="3">
    <source>
        <dbReference type="Proteomes" id="UP000078542"/>
    </source>
</evidence>
<protein>
    <recommendedName>
        <fullName evidence="4">DUF4806 domain-containing protein</fullName>
    </recommendedName>
</protein>
<evidence type="ECO:0000313" key="2">
    <source>
        <dbReference type="EMBL" id="KYN08252.1"/>
    </source>
</evidence>
<name>A0A151IQ13_9HYME</name>
<evidence type="ECO:0008006" key="4">
    <source>
        <dbReference type="Google" id="ProtNLM"/>
    </source>
</evidence>
<accession>A0A151IQ13</accession>
<proteinExistence type="predicted"/>
<evidence type="ECO:0000256" key="1">
    <source>
        <dbReference type="SAM" id="MobiDB-lite"/>
    </source>
</evidence>
<dbReference type="AlphaFoldDB" id="A0A151IQ13"/>
<feature type="non-terminal residue" evidence="2">
    <location>
        <position position="1"/>
    </location>
</feature>
<gene>
    <name evidence="2" type="ORF">ALC62_00763</name>
</gene>
<dbReference type="PANTHER" id="PTHR34153:SF2">
    <property type="entry name" value="SI:CH211-262H13.3-RELATED"/>
    <property type="match status" value="1"/>
</dbReference>
<feature type="region of interest" description="Disordered" evidence="1">
    <location>
        <begin position="135"/>
        <end position="154"/>
    </location>
</feature>
<feature type="region of interest" description="Disordered" evidence="1">
    <location>
        <begin position="66"/>
        <end position="87"/>
    </location>
</feature>
<dbReference type="EMBL" id="KQ976795">
    <property type="protein sequence ID" value="KYN08252.1"/>
    <property type="molecule type" value="Genomic_DNA"/>
</dbReference>
<sequence>YAVLELFTYDKFEYNVYAVPACTAWLEDIKVCEKNGKQVTFAAICKWPPNESKLIKSVRQAKTETEKALNVSDLSQSDKDKSAKRQRSVIQRYSPLNEACNRHRRNIINSDDSDIESELKAPAAQNLKISANNKNDNTLLSKSADNDDSENFSDNCTTQSGFNERTIMAAISDLRNRIDKLHVTIIKIYTATCHPEEILENPILGIPTLPLTSMEEFNKWEECNLNEEKKLIMIRLFVKHCKEDLKGSVYCIMRKLMTNKLAVHFNFKGTNRKGVKIQKSKFLDTTFYGLVIAALKRHSQESKTRNLYFLYNRENANSHIANWLKNAKKRLENENIRLQKSNPGSKYTSF</sequence>
<reference evidence="2 3" key="1">
    <citation type="submission" date="2016-03" db="EMBL/GenBank/DDBJ databases">
        <title>Cyphomyrmex costatus WGS genome.</title>
        <authorList>
            <person name="Nygaard S."/>
            <person name="Hu H."/>
            <person name="Boomsma J."/>
            <person name="Zhang G."/>
        </authorList>
    </citation>
    <scope>NUCLEOTIDE SEQUENCE [LARGE SCALE GENOMIC DNA]</scope>
    <source>
        <strain evidence="2">MS0001</strain>
        <tissue evidence="2">Whole body</tissue>
    </source>
</reference>